<protein>
    <submittedName>
        <fullName evidence="2">Uncharacterized protein</fullName>
    </submittedName>
</protein>
<proteinExistence type="predicted"/>
<keyword evidence="3" id="KW-1185">Reference proteome</keyword>
<dbReference type="Proteomes" id="UP000664144">
    <property type="component" value="Unassembled WGS sequence"/>
</dbReference>
<reference evidence="2" key="1">
    <citation type="submission" date="2021-03" db="EMBL/GenBank/DDBJ databases">
        <authorList>
            <person name="Kim M.K."/>
        </authorList>
    </citation>
    <scope>NUCLEOTIDE SEQUENCE</scope>
    <source>
        <strain evidence="2">BT186</strain>
    </source>
</reference>
<name>A0A939F1J7_9BACT</name>
<dbReference type="EMBL" id="JAFLQZ010000037">
    <property type="protein sequence ID" value="MBO0361159.1"/>
    <property type="molecule type" value="Genomic_DNA"/>
</dbReference>
<organism evidence="2 3">
    <name type="scientific">Hymenobacter telluris</name>
    <dbReference type="NCBI Taxonomy" id="2816474"/>
    <lineage>
        <taxon>Bacteria</taxon>
        <taxon>Pseudomonadati</taxon>
        <taxon>Bacteroidota</taxon>
        <taxon>Cytophagia</taxon>
        <taxon>Cytophagales</taxon>
        <taxon>Hymenobacteraceae</taxon>
        <taxon>Hymenobacter</taxon>
    </lineage>
</organism>
<feature type="transmembrane region" description="Helical" evidence="1">
    <location>
        <begin position="91"/>
        <end position="111"/>
    </location>
</feature>
<gene>
    <name evidence="2" type="ORF">J0X19_24590</name>
</gene>
<dbReference type="AlphaFoldDB" id="A0A939F1J7"/>
<keyword evidence="1" id="KW-0812">Transmembrane</keyword>
<feature type="transmembrane region" description="Helical" evidence="1">
    <location>
        <begin position="58"/>
        <end position="79"/>
    </location>
</feature>
<evidence type="ECO:0000313" key="3">
    <source>
        <dbReference type="Proteomes" id="UP000664144"/>
    </source>
</evidence>
<evidence type="ECO:0000313" key="2">
    <source>
        <dbReference type="EMBL" id="MBO0361159.1"/>
    </source>
</evidence>
<keyword evidence="1" id="KW-1133">Transmembrane helix</keyword>
<keyword evidence="1" id="KW-0472">Membrane</keyword>
<evidence type="ECO:0000256" key="1">
    <source>
        <dbReference type="SAM" id="Phobius"/>
    </source>
</evidence>
<sequence>MTQMPEAGREMKALETIRAAAQEEAQSISVDAGAAAAKEDEALFEREIRRTLLGRLKLVINVFVGIFCIAILFRSWHFLAPETWGFLSEKQIGLIDTILTSGFFVLLGGIAKDTITNVLPKRRGQ</sequence>
<accession>A0A939F1J7</accession>
<comment type="caution">
    <text evidence="2">The sequence shown here is derived from an EMBL/GenBank/DDBJ whole genome shotgun (WGS) entry which is preliminary data.</text>
</comment>